<keyword evidence="5 6" id="KW-0472">Membrane</keyword>
<dbReference type="STRING" id="1470434.AZF00_07520"/>
<dbReference type="Proteomes" id="UP000074119">
    <property type="component" value="Chromosome"/>
</dbReference>
<feature type="transmembrane region" description="Helical" evidence="6">
    <location>
        <begin position="263"/>
        <end position="281"/>
    </location>
</feature>
<protein>
    <recommendedName>
        <fullName evidence="7">Type II secretion system protein GspF domain-containing protein</fullName>
    </recommendedName>
</protein>
<dbReference type="Gene3D" id="1.20.81.30">
    <property type="entry name" value="Type II secretion system (T2SS), domain F"/>
    <property type="match status" value="1"/>
</dbReference>
<evidence type="ECO:0000256" key="2">
    <source>
        <dbReference type="ARBA" id="ARBA00022475"/>
    </source>
</evidence>
<evidence type="ECO:0000313" key="8">
    <source>
        <dbReference type="EMBL" id="AMO68160.1"/>
    </source>
</evidence>
<dbReference type="PANTHER" id="PTHR35007:SF1">
    <property type="entry name" value="PILUS ASSEMBLY PROTEIN"/>
    <property type="match status" value="1"/>
</dbReference>
<reference evidence="8 9" key="1">
    <citation type="submission" date="2015-12" db="EMBL/GenBank/DDBJ databases">
        <authorList>
            <person name="Shamseldin A."/>
            <person name="Moawad H."/>
            <person name="Abd El-Rahim W.M."/>
            <person name="Sadowsky M.J."/>
        </authorList>
    </citation>
    <scope>NUCLEOTIDE SEQUENCE [LARGE SCALE GENOMIC DNA]</scope>
    <source>
        <strain evidence="8 9">SM2</strain>
    </source>
</reference>
<name>A0A127M4J4_9GAMM</name>
<organism evidence="8 9">
    <name type="scientific">Zhongshania aliphaticivorans</name>
    <dbReference type="NCBI Taxonomy" id="1470434"/>
    <lineage>
        <taxon>Bacteria</taxon>
        <taxon>Pseudomonadati</taxon>
        <taxon>Pseudomonadota</taxon>
        <taxon>Gammaproteobacteria</taxon>
        <taxon>Cellvibrionales</taxon>
        <taxon>Spongiibacteraceae</taxon>
        <taxon>Zhongshania</taxon>
    </lineage>
</organism>
<dbReference type="GO" id="GO:0005886">
    <property type="term" value="C:plasma membrane"/>
    <property type="evidence" value="ECO:0007669"/>
    <property type="project" value="UniProtKB-SubCell"/>
</dbReference>
<dbReference type="RefSeq" id="WP_008247533.1">
    <property type="nucleotide sequence ID" value="NZ_CP014544.1"/>
</dbReference>
<dbReference type="Pfam" id="PF00482">
    <property type="entry name" value="T2SSF"/>
    <property type="match status" value="1"/>
</dbReference>
<evidence type="ECO:0000256" key="1">
    <source>
        <dbReference type="ARBA" id="ARBA00004651"/>
    </source>
</evidence>
<dbReference type="AlphaFoldDB" id="A0A127M4J4"/>
<keyword evidence="4 6" id="KW-1133">Transmembrane helix</keyword>
<evidence type="ECO:0000256" key="6">
    <source>
        <dbReference type="SAM" id="Phobius"/>
    </source>
</evidence>
<evidence type="ECO:0000256" key="3">
    <source>
        <dbReference type="ARBA" id="ARBA00022692"/>
    </source>
</evidence>
<accession>A0A127M4J4</accession>
<dbReference type="InterPro" id="IPR042094">
    <property type="entry name" value="T2SS_GspF_sf"/>
</dbReference>
<keyword evidence="2" id="KW-1003">Cell membrane</keyword>
<comment type="subcellular location">
    <subcellularLocation>
        <location evidence="1">Cell membrane</location>
        <topology evidence="1">Multi-pass membrane protein</topology>
    </subcellularLocation>
</comment>
<dbReference type="InterPro" id="IPR018076">
    <property type="entry name" value="T2SS_GspF_dom"/>
</dbReference>
<evidence type="ECO:0000256" key="4">
    <source>
        <dbReference type="ARBA" id="ARBA00022989"/>
    </source>
</evidence>
<sequence length="286" mass="31222">MLWIALALLLAGLAFVVLMISSESTDPIPEDEIVAEVGPRLPAFIENYLGSNGVELPPSIVYAGIAITATGIALSLLILPAKINIISAVTFLLVAFSLVKVIGAQRRAKMLAQLPSFINQVTRRLSAGVSVENAFADSVETLERPLGTVMRRIVRRVHFGYDLHQAFEREARVNKLNEFDVLATALRINEQYGGSIRSILEDIVDILRMQDSGKRELSAMTGETRVTAAILAALPPGIAAYTFYNNPKFLTDMWQNPGGQQTLMVAVTMQIVGVIVLWRMIKSIGS</sequence>
<dbReference type="PANTHER" id="PTHR35007">
    <property type="entry name" value="INTEGRAL MEMBRANE PROTEIN-RELATED"/>
    <property type="match status" value="1"/>
</dbReference>
<evidence type="ECO:0000256" key="5">
    <source>
        <dbReference type="ARBA" id="ARBA00023136"/>
    </source>
</evidence>
<feature type="domain" description="Type II secretion system protein GspF" evidence="7">
    <location>
        <begin position="117"/>
        <end position="241"/>
    </location>
</feature>
<evidence type="ECO:0000313" key="9">
    <source>
        <dbReference type="Proteomes" id="UP000074119"/>
    </source>
</evidence>
<keyword evidence="3 6" id="KW-0812">Transmembrane</keyword>
<feature type="transmembrane region" description="Helical" evidence="6">
    <location>
        <begin position="224"/>
        <end position="243"/>
    </location>
</feature>
<gene>
    <name evidence="8" type="ORF">AZF00_07520</name>
</gene>
<evidence type="ECO:0000259" key="7">
    <source>
        <dbReference type="Pfam" id="PF00482"/>
    </source>
</evidence>
<proteinExistence type="predicted"/>
<dbReference type="EMBL" id="CP014544">
    <property type="protein sequence ID" value="AMO68160.1"/>
    <property type="molecule type" value="Genomic_DNA"/>
</dbReference>
<dbReference type="KEGG" id="zal:AZF00_07520"/>